<proteinExistence type="predicted"/>
<accession>A0A3G6J8B1</accession>
<reference evidence="1 2" key="1">
    <citation type="submission" date="2018-11" db="EMBL/GenBank/DDBJ databases">
        <authorList>
            <person name="Kleinhagauer T."/>
            <person name="Glaeser S.P."/>
            <person name="Spergser J."/>
            <person name="Ruckert C."/>
            <person name="Kaempfer P."/>
            <person name="Busse H.-J."/>
        </authorList>
    </citation>
    <scope>NUCLEOTIDE SEQUENCE [LARGE SCALE GENOMIC DNA]</scope>
    <source>
        <strain evidence="1 2">200CH</strain>
    </source>
</reference>
<evidence type="ECO:0000313" key="1">
    <source>
        <dbReference type="EMBL" id="AZA14139.1"/>
    </source>
</evidence>
<evidence type="ECO:0000313" key="2">
    <source>
        <dbReference type="Proteomes" id="UP000269019"/>
    </source>
</evidence>
<gene>
    <name evidence="1" type="ORF">CCHOA_08760</name>
</gene>
<dbReference type="KEGG" id="ccho:CCHOA_08760"/>
<name>A0A3G6J8B1_9CORY</name>
<dbReference type="EMBL" id="CP033896">
    <property type="protein sequence ID" value="AZA14139.1"/>
    <property type="molecule type" value="Genomic_DNA"/>
</dbReference>
<sequence length="114" mass="12851">MIIRCCWLFFLLADDFLPRGYGTALRVWMGLRVWFCSAKSVVFDCVMVGLFALLNVWSCRETGHEIAGLVQTRVDISPLQVRGAPDFFESALQIDEGTAARQRHQNNGDTAHCL</sequence>
<organism evidence="1 2">
    <name type="scientific">Corynebacterium choanae</name>
    <dbReference type="NCBI Taxonomy" id="1862358"/>
    <lineage>
        <taxon>Bacteria</taxon>
        <taxon>Bacillati</taxon>
        <taxon>Actinomycetota</taxon>
        <taxon>Actinomycetes</taxon>
        <taxon>Mycobacteriales</taxon>
        <taxon>Corynebacteriaceae</taxon>
        <taxon>Corynebacterium</taxon>
    </lineage>
</organism>
<dbReference type="AlphaFoldDB" id="A0A3G6J8B1"/>
<protein>
    <submittedName>
        <fullName evidence="1">Uncharacterized protein</fullName>
    </submittedName>
</protein>
<keyword evidence="2" id="KW-1185">Reference proteome</keyword>
<dbReference type="Proteomes" id="UP000269019">
    <property type="component" value="Chromosome"/>
</dbReference>